<name>A0AAP0N4G1_9ROSI</name>
<dbReference type="AlphaFoldDB" id="A0AAP0N4G1"/>
<protein>
    <recommendedName>
        <fullName evidence="2">DUF4220 domain-containing protein</fullName>
    </recommendedName>
</protein>
<keyword evidence="1" id="KW-1133">Transmembrane helix</keyword>
<reference evidence="3 4" key="1">
    <citation type="submission" date="2024-05" db="EMBL/GenBank/DDBJ databases">
        <title>Haplotype-resolved chromosome-level genome assembly of Huyou (Citrus changshanensis).</title>
        <authorList>
            <person name="Miao C."/>
            <person name="Chen W."/>
            <person name="Wu Y."/>
            <person name="Wang L."/>
            <person name="Zhao S."/>
            <person name="Grierson D."/>
            <person name="Xu C."/>
            <person name="Chen K."/>
        </authorList>
    </citation>
    <scope>NUCLEOTIDE SEQUENCE [LARGE SCALE GENOMIC DNA]</scope>
    <source>
        <strain evidence="3">01-14</strain>
        <tissue evidence="3">Leaf</tissue>
    </source>
</reference>
<dbReference type="Proteomes" id="UP001428341">
    <property type="component" value="Unassembled WGS sequence"/>
</dbReference>
<dbReference type="InterPro" id="IPR025315">
    <property type="entry name" value="DUF4220"/>
</dbReference>
<dbReference type="PANTHER" id="PTHR31325">
    <property type="entry name" value="OS01G0798800 PROTEIN-RELATED"/>
    <property type="match status" value="1"/>
</dbReference>
<accession>A0AAP0N4G1</accession>
<sequence>MACQCFRISRGIVIDLYSSFKDFPPDRPCFGVFTPEGGLRIIEVELNLVSEVLHTKDQVADSVRGIMSKFICFGSVVAALSVFYFQVEKHGFNDFDVGVTYTLFLGAMALEIISFFRLFFFFSDRTFVAHWNHHKSCISSIIRWSGSVSGPSVIKARPSNSYGIDKFFHITAITTYKEPLTKDLGVKVEEEFSLHTDPETGIAIPSKPSHDPKEDIRIALRRKFTAEGDCTLKELDTKGDLIKFVKGLPKEYDYKFSFDITLTLYCGTSRLNSFTKTLLRKFQMKRLSMLKKSARFSLITCSRPPAKQERCFQHLKLDSEVRMLSMTFLPSQALENKKPAENSCGFLSSQVLTHGFLFESNKQMIRDEKHEECYDVKG</sequence>
<proteinExistence type="predicted"/>
<keyword evidence="4" id="KW-1185">Reference proteome</keyword>
<evidence type="ECO:0000256" key="1">
    <source>
        <dbReference type="SAM" id="Phobius"/>
    </source>
</evidence>
<evidence type="ECO:0000313" key="4">
    <source>
        <dbReference type="Proteomes" id="UP001428341"/>
    </source>
</evidence>
<feature type="transmembrane region" description="Helical" evidence="1">
    <location>
        <begin position="70"/>
        <end position="87"/>
    </location>
</feature>
<comment type="caution">
    <text evidence="3">The sequence shown here is derived from an EMBL/GenBank/DDBJ whole genome shotgun (WGS) entry which is preliminary data.</text>
</comment>
<evidence type="ECO:0000313" key="3">
    <source>
        <dbReference type="EMBL" id="KAK9230601.1"/>
    </source>
</evidence>
<dbReference type="EMBL" id="JBCGBO010000001">
    <property type="protein sequence ID" value="KAK9230601.1"/>
    <property type="molecule type" value="Genomic_DNA"/>
</dbReference>
<keyword evidence="1" id="KW-0472">Membrane</keyword>
<dbReference type="Pfam" id="PF13968">
    <property type="entry name" value="DUF4220"/>
    <property type="match status" value="1"/>
</dbReference>
<keyword evidence="1" id="KW-0812">Transmembrane</keyword>
<organism evidence="3 4">
    <name type="scientific">Citrus x changshan-huyou</name>
    <dbReference type="NCBI Taxonomy" id="2935761"/>
    <lineage>
        <taxon>Eukaryota</taxon>
        <taxon>Viridiplantae</taxon>
        <taxon>Streptophyta</taxon>
        <taxon>Embryophyta</taxon>
        <taxon>Tracheophyta</taxon>
        <taxon>Spermatophyta</taxon>
        <taxon>Magnoliopsida</taxon>
        <taxon>eudicotyledons</taxon>
        <taxon>Gunneridae</taxon>
        <taxon>Pentapetalae</taxon>
        <taxon>rosids</taxon>
        <taxon>malvids</taxon>
        <taxon>Sapindales</taxon>
        <taxon>Rutaceae</taxon>
        <taxon>Aurantioideae</taxon>
        <taxon>Citrus</taxon>
    </lineage>
</organism>
<feature type="domain" description="DUF4220" evidence="2">
    <location>
        <begin position="2"/>
        <end position="140"/>
    </location>
</feature>
<evidence type="ECO:0000259" key="2">
    <source>
        <dbReference type="Pfam" id="PF13968"/>
    </source>
</evidence>
<feature type="transmembrane region" description="Helical" evidence="1">
    <location>
        <begin position="99"/>
        <end position="120"/>
    </location>
</feature>
<gene>
    <name evidence="3" type="ORF">WN944_023573</name>
</gene>